<evidence type="ECO:0000256" key="5">
    <source>
        <dbReference type="ARBA" id="ARBA00022989"/>
    </source>
</evidence>
<dbReference type="EMBL" id="WWBZ02000022">
    <property type="protein sequence ID" value="KAF4308454.1"/>
    <property type="molecule type" value="Genomic_DNA"/>
</dbReference>
<organism evidence="10 11">
    <name type="scientific">Botryosphaeria dothidea</name>
    <dbReference type="NCBI Taxonomy" id="55169"/>
    <lineage>
        <taxon>Eukaryota</taxon>
        <taxon>Fungi</taxon>
        <taxon>Dikarya</taxon>
        <taxon>Ascomycota</taxon>
        <taxon>Pezizomycotina</taxon>
        <taxon>Dothideomycetes</taxon>
        <taxon>Dothideomycetes incertae sedis</taxon>
        <taxon>Botryosphaeriales</taxon>
        <taxon>Botryosphaeriaceae</taxon>
        <taxon>Botryosphaeria</taxon>
    </lineage>
</organism>
<proteinExistence type="inferred from homology"/>
<feature type="compositionally biased region" description="Basic and acidic residues" evidence="8">
    <location>
        <begin position="339"/>
        <end position="353"/>
    </location>
</feature>
<protein>
    <submittedName>
        <fullName evidence="10">Uncharacterized protein</fullName>
    </submittedName>
</protein>
<feature type="compositionally biased region" description="Basic and acidic residues" evidence="8">
    <location>
        <begin position="456"/>
        <end position="483"/>
    </location>
</feature>
<dbReference type="PANTHER" id="PTHR43829">
    <property type="entry name" value="AQUAPORIN OR AQUAGLYCEROPORIN RELATED"/>
    <property type="match status" value="1"/>
</dbReference>
<keyword evidence="5 9" id="KW-1133">Transmembrane helix</keyword>
<accession>A0A8H4N2G1</accession>
<dbReference type="GO" id="GO:0015254">
    <property type="term" value="F:glycerol channel activity"/>
    <property type="evidence" value="ECO:0007669"/>
    <property type="project" value="TreeGrafter"/>
</dbReference>
<feature type="compositionally biased region" description="Acidic residues" evidence="8">
    <location>
        <begin position="316"/>
        <end position="329"/>
    </location>
</feature>
<feature type="compositionally biased region" description="Basic and acidic residues" evidence="8">
    <location>
        <begin position="360"/>
        <end position="427"/>
    </location>
</feature>
<comment type="caution">
    <text evidence="10">The sequence shown here is derived from an EMBL/GenBank/DDBJ whole genome shotgun (WGS) entry which is preliminary data.</text>
</comment>
<dbReference type="InterPro" id="IPR000425">
    <property type="entry name" value="MIP"/>
</dbReference>
<dbReference type="Proteomes" id="UP000572817">
    <property type="component" value="Unassembled WGS sequence"/>
</dbReference>
<dbReference type="Gene3D" id="1.20.1080.10">
    <property type="entry name" value="Glycerol uptake facilitator protein"/>
    <property type="match status" value="1"/>
</dbReference>
<dbReference type="PANTHER" id="PTHR43829:SF9">
    <property type="entry name" value="AQUAPORIN-9"/>
    <property type="match status" value="1"/>
</dbReference>
<dbReference type="AlphaFoldDB" id="A0A8H4N2G1"/>
<reference evidence="10" key="1">
    <citation type="submission" date="2020-04" db="EMBL/GenBank/DDBJ databases">
        <title>Genome Assembly and Annotation of Botryosphaeria dothidea sdau 11-99, a Latent Pathogen of Apple Fruit Ring Rot in China.</title>
        <authorList>
            <person name="Yu C."/>
            <person name="Diao Y."/>
            <person name="Lu Q."/>
            <person name="Zhao J."/>
            <person name="Cui S."/>
            <person name="Peng C."/>
            <person name="He B."/>
            <person name="Liu H."/>
        </authorList>
    </citation>
    <scope>NUCLEOTIDE SEQUENCE [LARGE SCALE GENOMIC DNA]</scope>
    <source>
        <strain evidence="10">Sdau11-99</strain>
    </source>
</reference>
<evidence type="ECO:0000256" key="4">
    <source>
        <dbReference type="ARBA" id="ARBA00022692"/>
    </source>
</evidence>
<comment type="similarity">
    <text evidence="2 7">Belongs to the MIP/aquaporin (TC 1.A.8) family.</text>
</comment>
<feature type="transmembrane region" description="Helical" evidence="9">
    <location>
        <begin position="120"/>
        <end position="139"/>
    </location>
</feature>
<keyword evidence="11" id="KW-1185">Reference proteome</keyword>
<dbReference type="OrthoDB" id="3222at2759"/>
<evidence type="ECO:0000256" key="2">
    <source>
        <dbReference type="ARBA" id="ARBA00006175"/>
    </source>
</evidence>
<keyword evidence="6 9" id="KW-0472">Membrane</keyword>
<evidence type="ECO:0000256" key="6">
    <source>
        <dbReference type="ARBA" id="ARBA00023136"/>
    </source>
</evidence>
<feature type="compositionally biased region" description="Basic and acidic residues" evidence="8">
    <location>
        <begin position="435"/>
        <end position="449"/>
    </location>
</feature>
<evidence type="ECO:0000313" key="10">
    <source>
        <dbReference type="EMBL" id="KAF4308454.1"/>
    </source>
</evidence>
<dbReference type="SUPFAM" id="SSF81338">
    <property type="entry name" value="Aquaporin-like"/>
    <property type="match status" value="1"/>
</dbReference>
<dbReference type="Pfam" id="PF00230">
    <property type="entry name" value="MIP"/>
    <property type="match status" value="1"/>
</dbReference>
<dbReference type="InterPro" id="IPR050363">
    <property type="entry name" value="MIP/Aquaporin"/>
</dbReference>
<evidence type="ECO:0000313" key="11">
    <source>
        <dbReference type="Proteomes" id="UP000572817"/>
    </source>
</evidence>
<evidence type="ECO:0000256" key="1">
    <source>
        <dbReference type="ARBA" id="ARBA00004141"/>
    </source>
</evidence>
<feature type="transmembrane region" description="Helical" evidence="9">
    <location>
        <begin position="46"/>
        <end position="65"/>
    </location>
</feature>
<evidence type="ECO:0000256" key="8">
    <source>
        <dbReference type="SAM" id="MobiDB-lite"/>
    </source>
</evidence>
<evidence type="ECO:0000256" key="3">
    <source>
        <dbReference type="ARBA" id="ARBA00022448"/>
    </source>
</evidence>
<dbReference type="GO" id="GO:0005886">
    <property type="term" value="C:plasma membrane"/>
    <property type="evidence" value="ECO:0007669"/>
    <property type="project" value="TreeGrafter"/>
</dbReference>
<keyword evidence="3 7" id="KW-0813">Transport</keyword>
<dbReference type="PRINTS" id="PR00783">
    <property type="entry name" value="MINTRINSICP"/>
</dbReference>
<sequence length="483" mass="53401">MHSARRHLGLRPDPVAAGCCNSDHAQEDLLLWSRIRLLLREPFLEFWGVFILVLFGDSVTAQTYLSSKEYGSCVNICFAWSAGQMFGIYVAGDSGAYLNPAVTLTNCIFRGVPLRRFPTYLCAQLLGALAAAAVVYGQYLPAIDYFEGPGVRTVPPVQTSSAKIFATFPAEFVPSGSQFVSEFVGNFATTFCIFALRDENGAALKGGGGVFTMALFFLSFTLISCFGWQTGSPINPGRDLTGRAFMSMVGYPKEIWTTGNYFFWVPIFVPFIACFSGAWMYDAFIYTGPSPVNTPWLGLGQLWWSIRRQLKKKEKDEEEGFDGNVESEDFANVGGEAGKNGEPEEKGSGSGREEYEESVADTKDITWDTPKEDSKQHGDATCDEDRHSQHGCEAEAKSRREKEEKQPDNRERKDEKDVGMEASKDTGWDTGPAGQERRDNGDGGEREYRPITSSNEKAETMKDHKKGEDERSDSGCDADGQRG</sequence>
<keyword evidence="4 7" id="KW-0812">Transmembrane</keyword>
<dbReference type="InterPro" id="IPR023271">
    <property type="entry name" value="Aquaporin-like"/>
</dbReference>
<feature type="region of interest" description="Disordered" evidence="8">
    <location>
        <begin position="315"/>
        <end position="483"/>
    </location>
</feature>
<feature type="transmembrane region" description="Helical" evidence="9">
    <location>
        <begin position="261"/>
        <end position="281"/>
    </location>
</feature>
<name>A0A8H4N2G1_9PEZI</name>
<evidence type="ECO:0000256" key="7">
    <source>
        <dbReference type="RuleBase" id="RU000477"/>
    </source>
</evidence>
<gene>
    <name evidence="10" type="ORF">GTA08_BOTSDO03989</name>
</gene>
<feature type="transmembrane region" description="Helical" evidence="9">
    <location>
        <begin position="208"/>
        <end position="229"/>
    </location>
</feature>
<dbReference type="GO" id="GO:0015250">
    <property type="term" value="F:water channel activity"/>
    <property type="evidence" value="ECO:0007669"/>
    <property type="project" value="TreeGrafter"/>
</dbReference>
<comment type="subcellular location">
    <subcellularLocation>
        <location evidence="1">Membrane</location>
        <topology evidence="1">Multi-pass membrane protein</topology>
    </subcellularLocation>
</comment>
<evidence type="ECO:0000256" key="9">
    <source>
        <dbReference type="SAM" id="Phobius"/>
    </source>
</evidence>